<dbReference type="Proteomes" id="UP001501337">
    <property type="component" value="Unassembled WGS sequence"/>
</dbReference>
<gene>
    <name evidence="9" type="ORF">GCM10022278_16280</name>
</gene>
<feature type="transmembrane region" description="Helical" evidence="8">
    <location>
        <begin position="35"/>
        <end position="56"/>
    </location>
</feature>
<protein>
    <recommendedName>
        <fullName evidence="8">Probable membrane transporter protein</fullName>
    </recommendedName>
</protein>
<evidence type="ECO:0000256" key="6">
    <source>
        <dbReference type="ARBA" id="ARBA00022989"/>
    </source>
</evidence>
<comment type="subcellular location">
    <subcellularLocation>
        <location evidence="1 8">Cell membrane</location>
        <topology evidence="1 8">Multi-pass membrane protein</topology>
    </subcellularLocation>
</comment>
<reference evidence="10" key="1">
    <citation type="journal article" date="2019" name="Int. J. Syst. Evol. Microbiol.">
        <title>The Global Catalogue of Microorganisms (GCM) 10K type strain sequencing project: providing services to taxonomists for standard genome sequencing and annotation.</title>
        <authorList>
            <consortium name="The Broad Institute Genomics Platform"/>
            <consortium name="The Broad Institute Genome Sequencing Center for Infectious Disease"/>
            <person name="Wu L."/>
            <person name="Ma J."/>
        </authorList>
    </citation>
    <scope>NUCLEOTIDE SEQUENCE [LARGE SCALE GENOMIC DNA]</scope>
    <source>
        <strain evidence="10">JCM 17555</strain>
    </source>
</reference>
<evidence type="ECO:0000256" key="8">
    <source>
        <dbReference type="RuleBase" id="RU363041"/>
    </source>
</evidence>
<dbReference type="InterPro" id="IPR002781">
    <property type="entry name" value="TM_pro_TauE-like"/>
</dbReference>
<feature type="transmembrane region" description="Helical" evidence="8">
    <location>
        <begin position="112"/>
        <end position="134"/>
    </location>
</feature>
<evidence type="ECO:0000256" key="7">
    <source>
        <dbReference type="ARBA" id="ARBA00023136"/>
    </source>
</evidence>
<dbReference type="PANTHER" id="PTHR30269:SF0">
    <property type="entry name" value="MEMBRANE TRANSPORTER PROTEIN YFCA-RELATED"/>
    <property type="match status" value="1"/>
</dbReference>
<keyword evidence="6 8" id="KW-1133">Transmembrane helix</keyword>
<keyword evidence="4 8" id="KW-1003">Cell membrane</keyword>
<organism evidence="9 10">
    <name type="scientific">Allohahella marinimesophila</name>
    <dbReference type="NCBI Taxonomy" id="1054972"/>
    <lineage>
        <taxon>Bacteria</taxon>
        <taxon>Pseudomonadati</taxon>
        <taxon>Pseudomonadota</taxon>
        <taxon>Gammaproteobacteria</taxon>
        <taxon>Oceanospirillales</taxon>
        <taxon>Hahellaceae</taxon>
        <taxon>Allohahella</taxon>
    </lineage>
</organism>
<dbReference type="RefSeq" id="WP_344805137.1">
    <property type="nucleotide sequence ID" value="NZ_BAABBO010000007.1"/>
</dbReference>
<keyword evidence="10" id="KW-1185">Reference proteome</keyword>
<comment type="caution">
    <text evidence="9">The sequence shown here is derived from an EMBL/GenBank/DDBJ whole genome shotgun (WGS) entry which is preliminary data.</text>
</comment>
<evidence type="ECO:0000256" key="5">
    <source>
        <dbReference type="ARBA" id="ARBA00022692"/>
    </source>
</evidence>
<accession>A0ABP7P2U4</accession>
<evidence type="ECO:0000256" key="2">
    <source>
        <dbReference type="ARBA" id="ARBA00009142"/>
    </source>
</evidence>
<dbReference type="InterPro" id="IPR052017">
    <property type="entry name" value="TSUP"/>
</dbReference>
<dbReference type="Pfam" id="PF01925">
    <property type="entry name" value="TauE"/>
    <property type="match status" value="1"/>
</dbReference>
<feature type="transmembrane region" description="Helical" evidence="8">
    <location>
        <begin position="238"/>
        <end position="259"/>
    </location>
</feature>
<keyword evidence="7 8" id="KW-0472">Membrane</keyword>
<name>A0ABP7P2U4_9GAMM</name>
<feature type="transmembrane region" description="Helical" evidence="8">
    <location>
        <begin position="196"/>
        <end position="218"/>
    </location>
</feature>
<dbReference type="EMBL" id="BAABBO010000007">
    <property type="protein sequence ID" value="GAA3958651.1"/>
    <property type="molecule type" value="Genomic_DNA"/>
</dbReference>
<dbReference type="PANTHER" id="PTHR30269">
    <property type="entry name" value="TRANSMEMBRANE PROTEIN YFCA"/>
    <property type="match status" value="1"/>
</dbReference>
<proteinExistence type="inferred from homology"/>
<feature type="transmembrane region" description="Helical" evidence="8">
    <location>
        <begin position="84"/>
        <end position="106"/>
    </location>
</feature>
<keyword evidence="5 8" id="KW-0812">Transmembrane</keyword>
<evidence type="ECO:0000256" key="1">
    <source>
        <dbReference type="ARBA" id="ARBA00004651"/>
    </source>
</evidence>
<evidence type="ECO:0000313" key="10">
    <source>
        <dbReference type="Proteomes" id="UP001501337"/>
    </source>
</evidence>
<keyword evidence="3" id="KW-0813">Transport</keyword>
<evidence type="ECO:0000256" key="3">
    <source>
        <dbReference type="ARBA" id="ARBA00022448"/>
    </source>
</evidence>
<feature type="transmembrane region" description="Helical" evidence="8">
    <location>
        <begin position="12"/>
        <end position="29"/>
    </location>
</feature>
<sequence length="260" mass="27481">MPVESVSSVDWSIAMLLGLFCVAALAGWVDTLAGGGGLLTLPALILVGIPPVSALATNKSQSFAGTLTATLALLWRKQLNLREFWPLLLAAGVGAGIGAVIVQNVATDWLRWFVPVLLLGVALYFLLSPALGVLETHARLTQPWYGSTVIPAIGLYDGAIGPGTGSFFAASGVVFRGHTLRTATVRAKPLNFTTNVVALVLFSAGGQVVWAIGAAMIAGQVLGAYTASHMMLTIPLRYIRRMVITMCILMSLAQLYRLLF</sequence>
<evidence type="ECO:0000256" key="4">
    <source>
        <dbReference type="ARBA" id="ARBA00022475"/>
    </source>
</evidence>
<comment type="similarity">
    <text evidence="2 8">Belongs to the 4-toluene sulfonate uptake permease (TSUP) (TC 2.A.102) family.</text>
</comment>
<evidence type="ECO:0000313" key="9">
    <source>
        <dbReference type="EMBL" id="GAA3958651.1"/>
    </source>
</evidence>